<keyword evidence="7" id="KW-1185">Reference proteome</keyword>
<dbReference type="GeneID" id="27325103"/>
<keyword evidence="4" id="KW-0456">Lyase</keyword>
<dbReference type="Proteomes" id="UP000054302">
    <property type="component" value="Unassembled WGS sequence"/>
</dbReference>
<name>A0A0D1ZSX0_EXOME</name>
<dbReference type="EMBL" id="KN847524">
    <property type="protein sequence ID" value="KIV89898.1"/>
    <property type="molecule type" value="Genomic_DNA"/>
</dbReference>
<evidence type="ECO:0000256" key="3">
    <source>
        <dbReference type="ARBA" id="ARBA00013252"/>
    </source>
</evidence>
<dbReference type="EC" id="4.2.1.96" evidence="3"/>
<dbReference type="GO" id="GO:0008124">
    <property type="term" value="F:4-alpha-hydroxytetrahydrobiopterin dehydratase activity"/>
    <property type="evidence" value="ECO:0007669"/>
    <property type="project" value="UniProtKB-EC"/>
</dbReference>
<accession>A0A0D1ZSX0</accession>
<evidence type="ECO:0000256" key="5">
    <source>
        <dbReference type="SAM" id="MobiDB-lite"/>
    </source>
</evidence>
<dbReference type="SUPFAM" id="SSF55248">
    <property type="entry name" value="PCD-like"/>
    <property type="match status" value="1"/>
</dbReference>
<dbReference type="HOGENOM" id="CLU_874460_0_0_1"/>
<proteinExistence type="inferred from homology"/>
<dbReference type="RefSeq" id="XP_016221472.1">
    <property type="nucleotide sequence ID" value="XM_016372140.1"/>
</dbReference>
<evidence type="ECO:0000256" key="2">
    <source>
        <dbReference type="ARBA" id="ARBA00006472"/>
    </source>
</evidence>
<organism evidence="6 7">
    <name type="scientific">Exophiala mesophila</name>
    <name type="common">Black yeast-like fungus</name>
    <dbReference type="NCBI Taxonomy" id="212818"/>
    <lineage>
        <taxon>Eukaryota</taxon>
        <taxon>Fungi</taxon>
        <taxon>Dikarya</taxon>
        <taxon>Ascomycota</taxon>
        <taxon>Pezizomycotina</taxon>
        <taxon>Eurotiomycetes</taxon>
        <taxon>Chaetothyriomycetidae</taxon>
        <taxon>Chaetothyriales</taxon>
        <taxon>Herpotrichiellaceae</taxon>
        <taxon>Exophiala</taxon>
    </lineage>
</organism>
<evidence type="ECO:0000256" key="1">
    <source>
        <dbReference type="ARBA" id="ARBA00001554"/>
    </source>
</evidence>
<dbReference type="Pfam" id="PF01329">
    <property type="entry name" value="Pterin_4a"/>
    <property type="match status" value="1"/>
</dbReference>
<dbReference type="InterPro" id="IPR036428">
    <property type="entry name" value="PCD_sf"/>
</dbReference>
<evidence type="ECO:0000256" key="4">
    <source>
        <dbReference type="ARBA" id="ARBA00023239"/>
    </source>
</evidence>
<evidence type="ECO:0000313" key="7">
    <source>
        <dbReference type="Proteomes" id="UP000054302"/>
    </source>
</evidence>
<comment type="catalytic activity">
    <reaction evidence="1">
        <text>(4aS,6R)-4a-hydroxy-L-erythro-5,6,7,8-tetrahydrobiopterin = (6R)-L-erythro-6,7-dihydrobiopterin + H2O</text>
        <dbReference type="Rhea" id="RHEA:11920"/>
        <dbReference type="ChEBI" id="CHEBI:15377"/>
        <dbReference type="ChEBI" id="CHEBI:15642"/>
        <dbReference type="ChEBI" id="CHEBI:43120"/>
        <dbReference type="EC" id="4.2.1.96"/>
    </reaction>
</comment>
<sequence>MGAPKAPEGYPIDAAKVVIEVVTAGHLGLGHTSLDLSHPDQPQPQSTSHHSHTWRWLRKMFLRPCQVLSLRTAIIIDCRVLPRQRNHASFLSNPSVSVPGTMRHTSNFVVERVVITADRKKAQLFSSEGAARTQPISPTPKARLDRLEVGLMDLLGEQEDAPTQFSSPSWQLDFPEGASITRHFEFKSQQDRDRAVQLVKTVADEMDHHPHLALGATSDHPFCMTITCTTHQPRGLSVRDTRLAARIDRSLVPLKLEGLPKEQDTVKDDILQEQNRLLALNMAAIVEALDSCACGTKDMPTTPDTSVKADGVGSSKSP</sequence>
<dbReference type="OrthoDB" id="277398at2759"/>
<dbReference type="AlphaFoldDB" id="A0A0D1ZSX0"/>
<dbReference type="GO" id="GO:0006729">
    <property type="term" value="P:tetrahydrobiopterin biosynthetic process"/>
    <property type="evidence" value="ECO:0007669"/>
    <property type="project" value="InterPro"/>
</dbReference>
<dbReference type="VEuPathDB" id="FungiDB:PV10_07258"/>
<gene>
    <name evidence="6" type="ORF">PV10_07258</name>
</gene>
<comment type="similarity">
    <text evidence="2">Belongs to the pterin-4-alpha-carbinolamine dehydratase family.</text>
</comment>
<protein>
    <recommendedName>
        <fullName evidence="3">4a-hydroxytetrahydrobiopterin dehydratase</fullName>
        <ecNumber evidence="3">4.2.1.96</ecNumber>
    </recommendedName>
</protein>
<feature type="region of interest" description="Disordered" evidence="5">
    <location>
        <begin position="296"/>
        <end position="318"/>
    </location>
</feature>
<dbReference type="Gene3D" id="3.30.1360.20">
    <property type="entry name" value="Transcriptional coactivator/pterin dehydratase"/>
    <property type="match status" value="1"/>
</dbReference>
<evidence type="ECO:0000313" key="6">
    <source>
        <dbReference type="EMBL" id="KIV89898.1"/>
    </source>
</evidence>
<dbReference type="InterPro" id="IPR001533">
    <property type="entry name" value="Pterin_deHydtase"/>
</dbReference>
<reference evidence="6 7" key="1">
    <citation type="submission" date="2015-01" db="EMBL/GenBank/DDBJ databases">
        <title>The Genome Sequence of Exophiala mesophila CBS40295.</title>
        <authorList>
            <consortium name="The Broad Institute Genomics Platform"/>
            <person name="Cuomo C."/>
            <person name="de Hoog S."/>
            <person name="Gorbushina A."/>
            <person name="Stielow B."/>
            <person name="Teixiera M."/>
            <person name="Abouelleil A."/>
            <person name="Chapman S.B."/>
            <person name="Priest M."/>
            <person name="Young S.K."/>
            <person name="Wortman J."/>
            <person name="Nusbaum C."/>
            <person name="Birren B."/>
        </authorList>
    </citation>
    <scope>NUCLEOTIDE SEQUENCE [LARGE SCALE GENOMIC DNA]</scope>
    <source>
        <strain evidence="6 7">CBS 40295</strain>
    </source>
</reference>